<dbReference type="AlphaFoldDB" id="F0NY13"/>
<sequence length="144" mass="16483">MKKGCLIIFVIMALITGILYLKKVSKDTQNEAEYQEMLKDYVKYESSNMSSDTIKYINVNNNALSEIKEEEKVKEALITESNILYVSVYDDGTRRDGYASYLCQILKEHKSLVRKVKVVKFGSHNDSKRDNAYGVLLGESDCNF</sequence>
<accession>F0NY13</accession>
<evidence type="ECO:0000313" key="2">
    <source>
        <dbReference type="Proteomes" id="UP000008641"/>
    </source>
</evidence>
<protein>
    <submittedName>
        <fullName evidence="1">Uncharacterized protein</fullName>
    </submittedName>
</protein>
<dbReference type="Gene3D" id="3.30.300.300">
    <property type="match status" value="1"/>
</dbReference>
<dbReference type="STRING" id="865938.Weevi_0282"/>
<reference evidence="2" key="2">
    <citation type="journal article" date="2011" name="Stand. Genomic Sci.">
        <title>Complete genome sequence of Weeksella virosa type strain (9751T).</title>
        <authorList>
            <person name="Lang E."/>
            <person name="Teshima H."/>
            <person name="Lucas S."/>
            <person name="Lapidus A."/>
            <person name="Hammon N."/>
            <person name="Deshpande S."/>
            <person name="Nolan M."/>
            <person name="Cheng J."/>
            <person name="Pitluck S."/>
            <person name="Liolios K."/>
            <person name="Pagani I."/>
            <person name="Mikhailova N."/>
            <person name="Ivanova N."/>
            <person name="Mavromatis K."/>
            <person name="Pati A."/>
            <person name="Tapia R."/>
            <person name="Han C."/>
            <person name="Goodwin L."/>
            <person name="Chen A."/>
            <person name="Palaniappan K."/>
            <person name="Land M."/>
            <person name="Hauser L."/>
            <person name="Chang Y."/>
            <person name="Jeffries C."/>
            <person name="Brambilla E."/>
            <person name="Kopitz M."/>
            <person name="Rohde M."/>
            <person name="Goker M."/>
            <person name="Tindall B."/>
            <person name="Detter J."/>
            <person name="Woyke T."/>
            <person name="Bristow J."/>
            <person name="Eisen J."/>
            <person name="Markowitz V."/>
            <person name="Hugenholtz P."/>
            <person name="Klenk H."/>
            <person name="Kyrpides N."/>
        </authorList>
    </citation>
    <scope>NUCLEOTIDE SEQUENCE [LARGE SCALE GENOMIC DNA]</scope>
    <source>
        <strain evidence="2">ATCC 43766 / DSM 16922 / JCM 21250 / NBRC 16016 / NCTC 11634 / CL345/78</strain>
    </source>
</reference>
<keyword evidence="2" id="KW-1185">Reference proteome</keyword>
<evidence type="ECO:0000313" key="1">
    <source>
        <dbReference type="EMBL" id="ADX67004.1"/>
    </source>
</evidence>
<dbReference type="RefSeq" id="WP_013597396.1">
    <property type="nucleotide sequence ID" value="NC_015144.1"/>
</dbReference>
<dbReference type="HOGENOM" id="CLU_1795706_0_0_10"/>
<reference evidence="1 2" key="1">
    <citation type="journal article" date="2011" name="Stand. Genomic Sci.">
        <title>Complete genome sequence of Weeksella virosa type strain (9751).</title>
        <authorList>
            <person name="Lang E."/>
            <person name="Teshima H."/>
            <person name="Lucas S."/>
            <person name="Lapidus A."/>
            <person name="Hammon N."/>
            <person name="Deshpande S."/>
            <person name="Nolan M."/>
            <person name="Cheng J.F."/>
            <person name="Pitluck S."/>
            <person name="Liolios K."/>
            <person name="Pagani I."/>
            <person name="Mikhailova N."/>
            <person name="Ivanova N."/>
            <person name="Mavromatis K."/>
            <person name="Pati A."/>
            <person name="Tapia R."/>
            <person name="Han C."/>
            <person name="Goodwin L."/>
            <person name="Chen A."/>
            <person name="Palaniappan K."/>
            <person name="Land M."/>
            <person name="Hauser L."/>
            <person name="Chang Y.J."/>
            <person name="Jeffries C.D."/>
            <person name="Brambilla E.M."/>
            <person name="Kopitz M."/>
            <person name="Rohde M."/>
            <person name="Goker M."/>
            <person name="Tindall B.J."/>
            <person name="Detter J.C."/>
            <person name="Woyke T."/>
            <person name="Bristow J."/>
            <person name="Eisen J.A."/>
            <person name="Markowitz V."/>
            <person name="Hugenholtz P."/>
            <person name="Klenk H.P."/>
            <person name="Kyrpides N.C."/>
        </authorList>
    </citation>
    <scope>NUCLEOTIDE SEQUENCE [LARGE SCALE GENOMIC DNA]</scope>
    <source>
        <strain evidence="2">ATCC 43766 / DSM 16922 / JCM 21250 / NBRC 16016 / NCTC 11634 / CL345/78</strain>
    </source>
</reference>
<organism evidence="1 2">
    <name type="scientific">Weeksella virosa (strain ATCC 43766 / DSM 16922 / JCM 21250 / CCUG 30538 / CDC 9751 / IAM 14551 / NBRC 16016 / NCTC 11634 / CL345/78)</name>
    <dbReference type="NCBI Taxonomy" id="865938"/>
    <lineage>
        <taxon>Bacteria</taxon>
        <taxon>Pseudomonadati</taxon>
        <taxon>Bacteroidota</taxon>
        <taxon>Flavobacteriia</taxon>
        <taxon>Flavobacteriales</taxon>
        <taxon>Weeksellaceae</taxon>
        <taxon>Weeksella</taxon>
    </lineage>
</organism>
<gene>
    <name evidence="1" type="ordered locus">Weevi_0282</name>
</gene>
<dbReference type="OrthoDB" id="8456061at2"/>
<dbReference type="Proteomes" id="UP000008641">
    <property type="component" value="Chromosome"/>
</dbReference>
<dbReference type="KEGG" id="wvi:Weevi_0282"/>
<proteinExistence type="predicted"/>
<dbReference type="EMBL" id="CP002455">
    <property type="protein sequence ID" value="ADX67004.1"/>
    <property type="molecule type" value="Genomic_DNA"/>
</dbReference>
<name>F0NY13_WEEVC</name>